<dbReference type="EMBL" id="FNJB01000001">
    <property type="protein sequence ID" value="SDO03866.1"/>
    <property type="molecule type" value="Genomic_DNA"/>
</dbReference>
<evidence type="ECO:0000313" key="1">
    <source>
        <dbReference type="EMBL" id="SDO03866.1"/>
    </source>
</evidence>
<sequence length="160" mass="17986">METFLSIYLNDQLALGVGWRELAKRSRAANRDTPLGAALETVATGITEDVATFEVLMRRLGVRRNLVKSALVFGAERLGRLKPNGRLWRYSPLSRFEELEFLVMGIEGKKQLWATLRDLAGLAERLPDVDFDALIDRAGQQVAVIEPFRERAGREAFLLA</sequence>
<protein>
    <submittedName>
        <fullName evidence="1">Uncharacterized protein</fullName>
    </submittedName>
</protein>
<keyword evidence="2" id="KW-1185">Reference proteome</keyword>
<dbReference type="OrthoDB" id="5504890at2"/>
<reference evidence="2" key="1">
    <citation type="submission" date="2016-10" db="EMBL/GenBank/DDBJ databases">
        <authorList>
            <person name="Varghese N."/>
            <person name="Submissions S."/>
        </authorList>
    </citation>
    <scope>NUCLEOTIDE SEQUENCE [LARGE SCALE GENOMIC DNA]</scope>
    <source>
        <strain evidence="2">IBRC-M 10655</strain>
    </source>
</reference>
<proteinExistence type="predicted"/>
<dbReference type="STRING" id="504798.SAMN05421871_103146"/>
<gene>
    <name evidence="1" type="ORF">SAMN05192558_101725</name>
</gene>
<evidence type="ECO:0000313" key="2">
    <source>
        <dbReference type="Proteomes" id="UP000199651"/>
    </source>
</evidence>
<name>A0A1H0GAF8_9PSEU</name>
<dbReference type="RefSeq" id="WP_091369833.1">
    <property type="nucleotide sequence ID" value="NZ_FNDV01000003.1"/>
</dbReference>
<dbReference type="Proteomes" id="UP000199651">
    <property type="component" value="Unassembled WGS sequence"/>
</dbReference>
<accession>A0A1H0GAF8</accession>
<organism evidence="1 2">
    <name type="scientific">Actinokineospora alba</name>
    <dbReference type="NCBI Taxonomy" id="504798"/>
    <lineage>
        <taxon>Bacteria</taxon>
        <taxon>Bacillati</taxon>
        <taxon>Actinomycetota</taxon>
        <taxon>Actinomycetes</taxon>
        <taxon>Pseudonocardiales</taxon>
        <taxon>Pseudonocardiaceae</taxon>
        <taxon>Actinokineospora</taxon>
    </lineage>
</organism>
<dbReference type="AlphaFoldDB" id="A0A1H0GAF8"/>